<keyword evidence="4" id="KW-1185">Reference proteome</keyword>
<comment type="caution">
    <text evidence="3">The sequence shown here is derived from an EMBL/GenBank/DDBJ whole genome shotgun (WGS) entry which is preliminary data.</text>
</comment>
<gene>
    <name evidence="3" type="ORF">FA045_05190</name>
</gene>
<feature type="region of interest" description="Disordered" evidence="1">
    <location>
        <begin position="174"/>
        <end position="200"/>
    </location>
</feature>
<organism evidence="3 4">
    <name type="scientific">Pedobacter cryotolerans</name>
    <dbReference type="NCBI Taxonomy" id="2571270"/>
    <lineage>
        <taxon>Bacteria</taxon>
        <taxon>Pseudomonadati</taxon>
        <taxon>Bacteroidota</taxon>
        <taxon>Sphingobacteriia</taxon>
        <taxon>Sphingobacteriales</taxon>
        <taxon>Sphingobacteriaceae</taxon>
        <taxon>Pedobacter</taxon>
    </lineage>
</organism>
<proteinExistence type="predicted"/>
<feature type="domain" description="DUF4296" evidence="2">
    <location>
        <begin position="22"/>
        <end position="105"/>
    </location>
</feature>
<evidence type="ECO:0000256" key="1">
    <source>
        <dbReference type="SAM" id="MobiDB-lite"/>
    </source>
</evidence>
<dbReference type="EMBL" id="SWBO01000002">
    <property type="protein sequence ID" value="TKC02673.1"/>
    <property type="molecule type" value="Genomic_DNA"/>
</dbReference>
<dbReference type="RefSeq" id="WP_136875169.1">
    <property type="nucleotide sequence ID" value="NZ_SWBO01000002.1"/>
</dbReference>
<dbReference type="Proteomes" id="UP000310477">
    <property type="component" value="Unassembled WGS sequence"/>
</dbReference>
<dbReference type="PROSITE" id="PS51257">
    <property type="entry name" value="PROKAR_LIPOPROTEIN"/>
    <property type="match status" value="1"/>
</dbReference>
<sequence>MNRIFYFIIISISFYACKPGIPKDIIQPDKMQQVLIDIHLVDGYISTLPSLDTAKKVGSSFYKGIYKKFDIDSALYNTSINYYYKHPDLMKKMYDSISVKLSILKDKNAALVIDPLSISFKGVFSIDKSDTLLLDRNLNKKYNIPMLKKNVYANFGNQPVIGQPTVAPASEQVPISGAAPPVNQPQTIAAPVQEVQKTQQ</sequence>
<dbReference type="InterPro" id="IPR025381">
    <property type="entry name" value="DUF4296"/>
</dbReference>
<dbReference type="AlphaFoldDB" id="A0A4U1CD38"/>
<evidence type="ECO:0000313" key="4">
    <source>
        <dbReference type="Proteomes" id="UP000310477"/>
    </source>
</evidence>
<evidence type="ECO:0000313" key="3">
    <source>
        <dbReference type="EMBL" id="TKC02673.1"/>
    </source>
</evidence>
<protein>
    <submittedName>
        <fullName evidence="3">DUF4296 domain-containing protein</fullName>
    </submittedName>
</protein>
<reference evidence="3 4" key="1">
    <citation type="submission" date="2019-04" db="EMBL/GenBank/DDBJ databases">
        <title>Pedobacter sp. AR-2-6 sp. nov., isolated from Arctic soil.</title>
        <authorList>
            <person name="Dahal R.H."/>
            <person name="Kim D.-U."/>
        </authorList>
    </citation>
    <scope>NUCLEOTIDE SEQUENCE [LARGE SCALE GENOMIC DNA]</scope>
    <source>
        <strain evidence="3 4">AR-2-6</strain>
    </source>
</reference>
<accession>A0A4U1CD38</accession>
<name>A0A4U1CD38_9SPHI</name>
<dbReference type="Pfam" id="PF14129">
    <property type="entry name" value="DUF4296"/>
    <property type="match status" value="1"/>
</dbReference>
<dbReference type="OrthoDB" id="678784at2"/>
<evidence type="ECO:0000259" key="2">
    <source>
        <dbReference type="Pfam" id="PF14129"/>
    </source>
</evidence>